<keyword evidence="10" id="KW-1185">Reference proteome</keyword>
<keyword evidence="4 7" id="KW-0862">Zinc</keyword>
<dbReference type="InterPro" id="IPR027514">
    <property type="entry name" value="Salvage_MtnB_euk"/>
</dbReference>
<dbReference type="GO" id="GO:0005737">
    <property type="term" value="C:cytoplasm"/>
    <property type="evidence" value="ECO:0007669"/>
    <property type="project" value="UniProtKB-SubCell"/>
</dbReference>
<evidence type="ECO:0000313" key="9">
    <source>
        <dbReference type="EMBL" id="KAG0142518.1"/>
    </source>
</evidence>
<evidence type="ECO:0000256" key="3">
    <source>
        <dbReference type="ARBA" id="ARBA00022723"/>
    </source>
</evidence>
<dbReference type="EMBL" id="MU167345">
    <property type="protein sequence ID" value="KAG0142518.1"/>
    <property type="molecule type" value="Genomic_DNA"/>
</dbReference>
<comment type="catalytic activity">
    <reaction evidence="7">
        <text>5-(methylsulfanyl)-D-ribulose 1-phosphate = 5-methylsulfanyl-2,3-dioxopentyl phosphate + H2O</text>
        <dbReference type="Rhea" id="RHEA:15549"/>
        <dbReference type="ChEBI" id="CHEBI:15377"/>
        <dbReference type="ChEBI" id="CHEBI:58548"/>
        <dbReference type="ChEBI" id="CHEBI:58828"/>
        <dbReference type="EC" id="4.2.1.109"/>
    </reaction>
</comment>
<feature type="domain" description="Class II aldolase/adducin N-terminal" evidence="8">
    <location>
        <begin position="33"/>
        <end position="228"/>
    </location>
</feature>
<dbReference type="SUPFAM" id="SSF53639">
    <property type="entry name" value="AraD/HMP-PK domain-like"/>
    <property type="match status" value="1"/>
</dbReference>
<comment type="pathway">
    <text evidence="7">Amino-acid biosynthesis; L-methionine biosynthesis via salvage pathway; L-methionine from S-methyl-5-thio-alpha-D-ribose 1-phosphate: step 2/6.</text>
</comment>
<dbReference type="GO" id="GO:0046570">
    <property type="term" value="F:methylthioribulose 1-phosphate dehydratase activity"/>
    <property type="evidence" value="ECO:0007669"/>
    <property type="project" value="UniProtKB-UniRule"/>
</dbReference>
<comment type="cofactor">
    <cofactor evidence="7">
        <name>Zn(2+)</name>
        <dbReference type="ChEBI" id="CHEBI:29105"/>
    </cofactor>
    <text evidence="7">Binds 1 zinc ion per subunit.</text>
</comment>
<comment type="subcellular location">
    <subcellularLocation>
        <location evidence="7">Cytoplasm</location>
    </subcellularLocation>
</comment>
<dbReference type="Proteomes" id="UP000886653">
    <property type="component" value="Unassembled WGS sequence"/>
</dbReference>
<feature type="binding site" evidence="7">
    <location>
        <position position="103"/>
    </location>
    <ligand>
        <name>substrate</name>
    </ligand>
</feature>
<dbReference type="EC" id="4.2.1.109" evidence="7"/>
<name>A0A9P6NEF6_9BASI</name>
<dbReference type="GO" id="GO:0019509">
    <property type="term" value="P:L-methionine salvage from methylthioadenosine"/>
    <property type="evidence" value="ECO:0007669"/>
    <property type="project" value="UniProtKB-UniRule"/>
</dbReference>
<feature type="binding site" evidence="7">
    <location>
        <position position="201"/>
    </location>
    <ligand>
        <name>Zn(2+)</name>
        <dbReference type="ChEBI" id="CHEBI:29105"/>
    </ligand>
</feature>
<accession>A0A9P6NEF6</accession>
<keyword evidence="3 7" id="KW-0479">Metal-binding</keyword>
<protein>
    <recommendedName>
        <fullName evidence="7">Methylthioribulose-1-phosphate dehydratase</fullName>
        <shortName evidence="7">MTRu-1-P dehydratase</shortName>
        <ecNumber evidence="7">4.2.1.109</ecNumber>
    </recommendedName>
</protein>
<evidence type="ECO:0000313" key="10">
    <source>
        <dbReference type="Proteomes" id="UP000886653"/>
    </source>
</evidence>
<keyword evidence="5 7" id="KW-0486">Methionine biosynthesis</keyword>
<comment type="function">
    <text evidence="7">Catalyzes the dehydration of methylthioribulose-1-phosphate (MTRu-1-P) into 2,3-diketo-5-methylthiopentyl-1-phosphate (DK-MTP-1-P).</text>
</comment>
<dbReference type="GO" id="GO:0008270">
    <property type="term" value="F:zinc ion binding"/>
    <property type="evidence" value="ECO:0007669"/>
    <property type="project" value="UniProtKB-UniRule"/>
</dbReference>
<evidence type="ECO:0000256" key="1">
    <source>
        <dbReference type="ARBA" id="ARBA00022490"/>
    </source>
</evidence>
<dbReference type="FunFam" id="3.40.225.10:FF:000003">
    <property type="entry name" value="Methylthioribulose-1-phosphate dehydratase"/>
    <property type="match status" value="1"/>
</dbReference>
<dbReference type="NCBIfam" id="TIGR03328">
    <property type="entry name" value="salvage_mtnB"/>
    <property type="match status" value="1"/>
</dbReference>
<evidence type="ECO:0000256" key="5">
    <source>
        <dbReference type="ARBA" id="ARBA00023167"/>
    </source>
</evidence>
<evidence type="ECO:0000256" key="7">
    <source>
        <dbReference type="HAMAP-Rule" id="MF_03116"/>
    </source>
</evidence>
<reference evidence="9" key="1">
    <citation type="submission" date="2013-11" db="EMBL/GenBank/DDBJ databases">
        <title>Genome sequence of the fusiform rust pathogen reveals effectors for host alternation and coevolution with pine.</title>
        <authorList>
            <consortium name="DOE Joint Genome Institute"/>
            <person name="Smith K."/>
            <person name="Pendleton A."/>
            <person name="Kubisiak T."/>
            <person name="Anderson C."/>
            <person name="Salamov A."/>
            <person name="Aerts A."/>
            <person name="Riley R."/>
            <person name="Clum A."/>
            <person name="Lindquist E."/>
            <person name="Ence D."/>
            <person name="Campbell M."/>
            <person name="Kronenberg Z."/>
            <person name="Feau N."/>
            <person name="Dhillon B."/>
            <person name="Hamelin R."/>
            <person name="Burleigh J."/>
            <person name="Smith J."/>
            <person name="Yandell M."/>
            <person name="Nelson C."/>
            <person name="Grigoriev I."/>
            <person name="Davis J."/>
        </authorList>
    </citation>
    <scope>NUCLEOTIDE SEQUENCE</scope>
    <source>
        <strain evidence="9">G11</strain>
    </source>
</reference>
<evidence type="ECO:0000256" key="6">
    <source>
        <dbReference type="ARBA" id="ARBA00023239"/>
    </source>
</evidence>
<dbReference type="SMART" id="SM01007">
    <property type="entry name" value="Aldolase_II"/>
    <property type="match status" value="1"/>
</dbReference>
<dbReference type="InterPro" id="IPR036409">
    <property type="entry name" value="Aldolase_II/adducin_N_sf"/>
</dbReference>
<evidence type="ECO:0000256" key="4">
    <source>
        <dbReference type="ARBA" id="ARBA00022833"/>
    </source>
</evidence>
<dbReference type="InterPro" id="IPR001303">
    <property type="entry name" value="Aldolase_II/adducin_N"/>
</dbReference>
<dbReference type="Pfam" id="PF00596">
    <property type="entry name" value="Aldolase_II"/>
    <property type="match status" value="1"/>
</dbReference>
<evidence type="ECO:0000256" key="2">
    <source>
        <dbReference type="ARBA" id="ARBA00022605"/>
    </source>
</evidence>
<feature type="active site" description="Proton donor/acceptor" evidence="7">
    <location>
        <position position="145"/>
    </location>
</feature>
<dbReference type="HAMAP" id="MF_03116">
    <property type="entry name" value="Salvage_MtnB_euk"/>
    <property type="match status" value="1"/>
</dbReference>
<sequence length="245" mass="27422">MSSGHNPQECKPEVVVSTSEELVISADPVHPANLICELCRNFYSLGWVTGTGGGISIRHEDHVFIAPSGVQKERIQPSDIFVLDRVTRTQLRRPLKPLKQSACTPLFYNAYDLRDAGACIHTHSQHAVMVTLLWPGKEFRCSHLEMIKGMRIKGTEKAMSYLDTLVIPIIENTPDEEDLREGMEQAMRDYPDAPAVLVRRHGTYSWGKDWEQAKCQAECLDYLLEVAVKMKLAGMETTVEAGVAP</sequence>
<keyword evidence="2 7" id="KW-0028">Amino-acid biosynthesis</keyword>
<comment type="similarity">
    <text evidence="7">Belongs to the aldolase class II family. MtnB subfamily.</text>
</comment>
<evidence type="ECO:0000259" key="8">
    <source>
        <dbReference type="SMART" id="SM01007"/>
    </source>
</evidence>
<dbReference type="OrthoDB" id="191080at2759"/>
<feature type="binding site" evidence="7">
    <location>
        <position position="121"/>
    </location>
    <ligand>
        <name>Zn(2+)</name>
        <dbReference type="ChEBI" id="CHEBI:29105"/>
    </ligand>
</feature>
<dbReference type="AlphaFoldDB" id="A0A9P6NEF6"/>
<keyword evidence="6 7" id="KW-0456">Lyase</keyword>
<proteinExistence type="inferred from homology"/>
<dbReference type="InterPro" id="IPR017714">
    <property type="entry name" value="MethylthioRu-1-P_deHdtase_MtnB"/>
</dbReference>
<comment type="caution">
    <text evidence="9">The sequence shown here is derived from an EMBL/GenBank/DDBJ whole genome shotgun (WGS) entry which is preliminary data.</text>
</comment>
<organism evidence="9 10">
    <name type="scientific">Cronartium quercuum f. sp. fusiforme G11</name>
    <dbReference type="NCBI Taxonomy" id="708437"/>
    <lineage>
        <taxon>Eukaryota</taxon>
        <taxon>Fungi</taxon>
        <taxon>Dikarya</taxon>
        <taxon>Basidiomycota</taxon>
        <taxon>Pucciniomycotina</taxon>
        <taxon>Pucciniomycetes</taxon>
        <taxon>Pucciniales</taxon>
        <taxon>Coleosporiaceae</taxon>
        <taxon>Cronartium</taxon>
    </lineage>
</organism>
<dbReference type="PANTHER" id="PTHR10640:SF7">
    <property type="entry name" value="METHYLTHIORIBULOSE-1-PHOSPHATE DEHYDRATASE"/>
    <property type="match status" value="1"/>
</dbReference>
<feature type="binding site" evidence="7">
    <location>
        <position position="123"/>
    </location>
    <ligand>
        <name>Zn(2+)</name>
        <dbReference type="ChEBI" id="CHEBI:29105"/>
    </ligand>
</feature>
<gene>
    <name evidence="7" type="primary">MDE1</name>
    <name evidence="9" type="ORF">CROQUDRAFT_662393</name>
</gene>
<keyword evidence="1 7" id="KW-0963">Cytoplasm</keyword>
<dbReference type="PANTHER" id="PTHR10640">
    <property type="entry name" value="METHYLTHIORIBULOSE-1-PHOSPHATE DEHYDRATASE"/>
    <property type="match status" value="1"/>
</dbReference>
<dbReference type="Gene3D" id="3.40.225.10">
    <property type="entry name" value="Class II aldolase/adducin N-terminal domain"/>
    <property type="match status" value="1"/>
</dbReference>